<dbReference type="RefSeq" id="XP_025411387.1">
    <property type="nucleotide sequence ID" value="XM_025555602.1"/>
</dbReference>
<evidence type="ECO:0000313" key="3">
    <source>
        <dbReference type="RefSeq" id="XP_025411387.1"/>
    </source>
</evidence>
<dbReference type="Proteomes" id="UP000694846">
    <property type="component" value="Unplaced"/>
</dbReference>
<organism evidence="2 3">
    <name type="scientific">Sipha flava</name>
    <name type="common">yellow sugarcane aphid</name>
    <dbReference type="NCBI Taxonomy" id="143950"/>
    <lineage>
        <taxon>Eukaryota</taxon>
        <taxon>Metazoa</taxon>
        <taxon>Ecdysozoa</taxon>
        <taxon>Arthropoda</taxon>
        <taxon>Hexapoda</taxon>
        <taxon>Insecta</taxon>
        <taxon>Pterygota</taxon>
        <taxon>Neoptera</taxon>
        <taxon>Paraneoptera</taxon>
        <taxon>Hemiptera</taxon>
        <taxon>Sternorrhyncha</taxon>
        <taxon>Aphidomorpha</taxon>
        <taxon>Aphidoidea</taxon>
        <taxon>Aphididae</taxon>
        <taxon>Sipha</taxon>
    </lineage>
</organism>
<protein>
    <submittedName>
        <fullName evidence="3">Uncharacterized protein LOC112684219</fullName>
    </submittedName>
</protein>
<accession>A0A8B8FL77</accession>
<keyword evidence="2" id="KW-1185">Reference proteome</keyword>
<evidence type="ECO:0000256" key="1">
    <source>
        <dbReference type="SAM" id="MobiDB-lite"/>
    </source>
</evidence>
<name>A0A8B8FL77_9HEMI</name>
<dbReference type="OrthoDB" id="6610829at2759"/>
<evidence type="ECO:0000313" key="2">
    <source>
        <dbReference type="Proteomes" id="UP000694846"/>
    </source>
</evidence>
<feature type="compositionally biased region" description="Polar residues" evidence="1">
    <location>
        <begin position="109"/>
        <end position="119"/>
    </location>
</feature>
<dbReference type="AlphaFoldDB" id="A0A8B8FL77"/>
<feature type="compositionally biased region" description="Polar residues" evidence="1">
    <location>
        <begin position="126"/>
        <end position="136"/>
    </location>
</feature>
<sequence length="229" mass="26441">MGRTMRNKSMSYKKKSLVNDLSIIDAENFEPPQLSSTPAKTIKRNSNRILKDNNSLNISVIKKQDQTIKVDTEIEKQLYKPNLPIIEEDYNYNRVPELFCSDPEEESTTNENTGVSVTNDSDDKWTTLSDTSENKSYSNVSDLLAEIDADVEPRFDKVARRSYPGRKRSNKSLYDDDEEEEKNIEVKVVKKDRKPKQKKIDPQEEALIQSINEHFNDVETFSLVVEKNN</sequence>
<reference evidence="3" key="1">
    <citation type="submission" date="2025-08" db="UniProtKB">
        <authorList>
            <consortium name="RefSeq"/>
        </authorList>
    </citation>
    <scope>IDENTIFICATION</scope>
    <source>
        <tissue evidence="3">Whole body</tissue>
    </source>
</reference>
<proteinExistence type="predicted"/>
<gene>
    <name evidence="3" type="primary">LOC112684219</name>
</gene>
<feature type="region of interest" description="Disordered" evidence="1">
    <location>
        <begin position="102"/>
        <end position="136"/>
    </location>
</feature>
<dbReference type="GeneID" id="112684219"/>